<evidence type="ECO:0000313" key="3">
    <source>
        <dbReference type="Proteomes" id="UP001061958"/>
    </source>
</evidence>
<gene>
    <name evidence="2" type="ORF">GpartN1_g614.t1</name>
</gene>
<proteinExistence type="predicted"/>
<dbReference type="OrthoDB" id="10445980at2759"/>
<keyword evidence="3" id="KW-1185">Reference proteome</keyword>
<evidence type="ECO:0000313" key="2">
    <source>
        <dbReference type="EMBL" id="GJQ08823.1"/>
    </source>
</evidence>
<feature type="compositionally biased region" description="Basic residues" evidence="1">
    <location>
        <begin position="16"/>
        <end position="32"/>
    </location>
</feature>
<sequence length="76" mass="8594">MVQGLLKKNNQSALSKKTKKASKCRERKKKKLAGGSSSFSQLDKTVTKYINNRASKKLLERATKMGEKFKFLSDQV</sequence>
<reference evidence="2" key="2">
    <citation type="submission" date="2022-01" db="EMBL/GenBank/DDBJ databases">
        <authorList>
            <person name="Hirooka S."/>
            <person name="Miyagishima S.Y."/>
        </authorList>
    </citation>
    <scope>NUCLEOTIDE SEQUENCE</scope>
    <source>
        <strain evidence="2">NBRC 102759</strain>
    </source>
</reference>
<feature type="region of interest" description="Disordered" evidence="1">
    <location>
        <begin position="1"/>
        <end position="38"/>
    </location>
</feature>
<comment type="caution">
    <text evidence="2">The sequence shown here is derived from an EMBL/GenBank/DDBJ whole genome shotgun (WGS) entry which is preliminary data.</text>
</comment>
<organism evidence="2 3">
    <name type="scientific">Galdieria partita</name>
    <dbReference type="NCBI Taxonomy" id="83374"/>
    <lineage>
        <taxon>Eukaryota</taxon>
        <taxon>Rhodophyta</taxon>
        <taxon>Bangiophyceae</taxon>
        <taxon>Galdieriales</taxon>
        <taxon>Galdieriaceae</taxon>
        <taxon>Galdieria</taxon>
    </lineage>
</organism>
<dbReference type="Proteomes" id="UP001061958">
    <property type="component" value="Unassembled WGS sequence"/>
</dbReference>
<dbReference type="AlphaFoldDB" id="A0A9C7PQG4"/>
<protein>
    <submittedName>
        <fullName evidence="2">Uncharacterized protein</fullName>
    </submittedName>
</protein>
<dbReference type="EMBL" id="BQMJ01000004">
    <property type="protein sequence ID" value="GJQ08823.1"/>
    <property type="molecule type" value="Genomic_DNA"/>
</dbReference>
<name>A0A9C7PQG4_9RHOD</name>
<accession>A0A9C7PQG4</accession>
<reference evidence="2" key="1">
    <citation type="journal article" date="2022" name="Proc. Natl. Acad. Sci. U.S.A.">
        <title>Life cycle and functional genomics of the unicellular red alga Galdieria for elucidating algal and plant evolution and industrial use.</title>
        <authorList>
            <person name="Hirooka S."/>
            <person name="Itabashi T."/>
            <person name="Ichinose T.M."/>
            <person name="Onuma R."/>
            <person name="Fujiwara T."/>
            <person name="Yamashita S."/>
            <person name="Jong L.W."/>
            <person name="Tomita R."/>
            <person name="Iwane A.H."/>
            <person name="Miyagishima S.Y."/>
        </authorList>
    </citation>
    <scope>NUCLEOTIDE SEQUENCE</scope>
    <source>
        <strain evidence="2">NBRC 102759</strain>
    </source>
</reference>
<evidence type="ECO:0000256" key="1">
    <source>
        <dbReference type="SAM" id="MobiDB-lite"/>
    </source>
</evidence>